<proteinExistence type="predicted"/>
<protein>
    <recommendedName>
        <fullName evidence="2">LPS-assembly protein LptD</fullName>
    </recommendedName>
</protein>
<reference evidence="1" key="1">
    <citation type="submission" date="2018-05" db="EMBL/GenBank/DDBJ databases">
        <authorList>
            <person name="Lanie J.A."/>
            <person name="Ng W.-L."/>
            <person name="Kazmierczak K.M."/>
            <person name="Andrzejewski T.M."/>
            <person name="Davidsen T.M."/>
            <person name="Wayne K.J."/>
            <person name="Tettelin H."/>
            <person name="Glass J.I."/>
            <person name="Rusch D."/>
            <person name="Podicherti R."/>
            <person name="Tsui H.-C.T."/>
            <person name="Winkler M.E."/>
        </authorList>
    </citation>
    <scope>NUCLEOTIDE SEQUENCE</scope>
</reference>
<dbReference type="EMBL" id="UINC01033946">
    <property type="protein sequence ID" value="SVB24012.1"/>
    <property type="molecule type" value="Genomic_DNA"/>
</dbReference>
<name>A0A382CDU7_9ZZZZ</name>
<dbReference type="GO" id="GO:0009279">
    <property type="term" value="C:cell outer membrane"/>
    <property type="evidence" value="ECO:0007669"/>
    <property type="project" value="TreeGrafter"/>
</dbReference>
<sequence>MNVHPTKISALTDLVLCFVVLLSALMVSGPAHAGAPVSFAGLSVCPVDRIGIPATLLPYIGQDHSGFSIELEADQINSPESGVLTLVGNASVVQGAQAVYADRMVFNRDDRVVEAAGDVVMHSIQGDRITADLLQLDLETRIGRADNVHFQKATSDLSIPSCPSGGCVAENRNDRPAVPGVQVRMRGYAKHAYFEGHDRERLENVEFSRCVEGDDSVILAASQIILDHSTGEATGRDLRVRFFSIPIFYFPTVTFPINDDRKTGFLFPTVGFGGEHGNRLVMPYYWNIAPDRDATITTDYMAARGTLLRGEFRYLGETEAGEFNGRVGAEIIPRDRKFGDKRFGGSLFHNQRLSEHWRGQLDLGYISDRDYLDDFGDTLGAESA</sequence>
<accession>A0A382CDU7</accession>
<organism evidence="1">
    <name type="scientific">marine metagenome</name>
    <dbReference type="NCBI Taxonomy" id="408172"/>
    <lineage>
        <taxon>unclassified sequences</taxon>
        <taxon>metagenomes</taxon>
        <taxon>ecological metagenomes</taxon>
    </lineage>
</organism>
<dbReference type="InterPro" id="IPR050218">
    <property type="entry name" value="LptD"/>
</dbReference>
<dbReference type="GO" id="GO:1990351">
    <property type="term" value="C:transporter complex"/>
    <property type="evidence" value="ECO:0007669"/>
    <property type="project" value="TreeGrafter"/>
</dbReference>
<gene>
    <name evidence="1" type="ORF">METZ01_LOCUS176866</name>
</gene>
<feature type="non-terminal residue" evidence="1">
    <location>
        <position position="384"/>
    </location>
</feature>
<dbReference type="AlphaFoldDB" id="A0A382CDU7"/>
<dbReference type="PANTHER" id="PTHR30189">
    <property type="entry name" value="LPS-ASSEMBLY PROTEIN"/>
    <property type="match status" value="1"/>
</dbReference>
<evidence type="ECO:0000313" key="1">
    <source>
        <dbReference type="EMBL" id="SVB24012.1"/>
    </source>
</evidence>
<dbReference type="PANTHER" id="PTHR30189:SF1">
    <property type="entry name" value="LPS-ASSEMBLY PROTEIN LPTD"/>
    <property type="match status" value="1"/>
</dbReference>
<evidence type="ECO:0008006" key="2">
    <source>
        <dbReference type="Google" id="ProtNLM"/>
    </source>
</evidence>